<accession>A0A194SB28</accession>
<evidence type="ECO:0000259" key="3">
    <source>
        <dbReference type="Pfam" id="PF03407"/>
    </source>
</evidence>
<keyword evidence="2" id="KW-0812">Transmembrane</keyword>
<keyword evidence="2" id="KW-1133">Transmembrane helix</keyword>
<dbReference type="InterPro" id="IPR005069">
    <property type="entry name" value="Nucl-diP-sugar_transferase"/>
</dbReference>
<protein>
    <recommendedName>
        <fullName evidence="3">Nucleotide-diphospho-sugar transferase domain-containing protein</fullName>
    </recommendedName>
</protein>
<gene>
    <name evidence="4" type="ORF">RHOBADRAFT_50456</name>
</gene>
<reference evidence="4 5" key="1">
    <citation type="journal article" date="2015" name="Front. Microbiol.">
        <title>Genome sequence of the plant growth promoting endophytic yeast Rhodotorula graminis WP1.</title>
        <authorList>
            <person name="Firrincieli A."/>
            <person name="Otillar R."/>
            <person name="Salamov A."/>
            <person name="Schmutz J."/>
            <person name="Khan Z."/>
            <person name="Redman R.S."/>
            <person name="Fleck N.D."/>
            <person name="Lindquist E."/>
            <person name="Grigoriev I.V."/>
            <person name="Doty S.L."/>
        </authorList>
    </citation>
    <scope>NUCLEOTIDE SEQUENCE [LARGE SCALE GENOMIC DNA]</scope>
    <source>
        <strain evidence="4 5">WP1</strain>
    </source>
</reference>
<dbReference type="GeneID" id="28975776"/>
<dbReference type="EMBL" id="KQ474073">
    <property type="protein sequence ID" value="KPV77928.1"/>
    <property type="molecule type" value="Genomic_DNA"/>
</dbReference>
<feature type="transmembrane region" description="Helical" evidence="2">
    <location>
        <begin position="70"/>
        <end position="93"/>
    </location>
</feature>
<dbReference type="RefSeq" id="XP_018273977.1">
    <property type="nucleotide sequence ID" value="XM_018415328.1"/>
</dbReference>
<proteinExistence type="predicted"/>
<sequence length="573" mass="63690">MAEKGDYEALEMGPPAAGQLPYIDSPDHRTSASTLDYDDDDDADLDEQGHAYLSQDAPAHRSTSSRSPRVLVAALAAFALVALGTALAVLPSFRHSLLPSSSTSLARVERNLSVSLADYLHARFDPDKHVVAFTMATGEPNYVPQARNWDAKRAELGMDDSVVVLCLDEACLDECERGGLRAFGGYLVVDLPPPTSRRTKRGKERGHRMAYLKFLAMLEMAQSGFPSLFFEGDTFLTADPYPHMLSLSDDSWDLQFTEDIGYVVNFGWIFSRPSTATVAFWQRAFDAYLKKNEWDQQLLSGIVRAGARETRGENGDQHWWFLDDIDLRVSMLPLSTFRATHVEMLNWYTPEADELEPIMNHLTAVTFPNRQFYPKERGWATDLDSFYSRRRPVLASGPLNGTLHEVLRYARTLYVLSAVSGRALLLPDDVTVHGVQDGTPYSFTRTFTRFVAIDTAVNDLDLLEPAFFAHAAKYLAAPTLAAWSSSRTQLSLPSFSDPHALLAAVRSTKEDVVVLDGWGDGNARQWTLEDFPADVDGDLADLVRALKRSVGCQGFHIDHLPFPHCQPLAVPVP</sequence>
<feature type="region of interest" description="Disordered" evidence="1">
    <location>
        <begin position="1"/>
        <end position="46"/>
    </location>
</feature>
<evidence type="ECO:0000256" key="2">
    <source>
        <dbReference type="SAM" id="Phobius"/>
    </source>
</evidence>
<dbReference type="OMA" id="VPQARNW"/>
<name>A0A194SB28_RHOGW</name>
<dbReference type="OrthoDB" id="2524025at2759"/>
<dbReference type="Pfam" id="PF03407">
    <property type="entry name" value="Nucleotid_trans"/>
    <property type="match status" value="1"/>
</dbReference>
<feature type="domain" description="Nucleotide-diphospho-sugar transferase" evidence="3">
    <location>
        <begin position="160"/>
        <end position="361"/>
    </location>
</feature>
<feature type="compositionally biased region" description="Acidic residues" evidence="1">
    <location>
        <begin position="36"/>
        <end position="46"/>
    </location>
</feature>
<dbReference type="Proteomes" id="UP000053890">
    <property type="component" value="Unassembled WGS sequence"/>
</dbReference>
<keyword evidence="2" id="KW-0472">Membrane</keyword>
<keyword evidence="5" id="KW-1185">Reference proteome</keyword>
<evidence type="ECO:0000313" key="5">
    <source>
        <dbReference type="Proteomes" id="UP000053890"/>
    </source>
</evidence>
<organism evidence="4 5">
    <name type="scientific">Rhodotorula graminis (strain WP1)</name>
    <dbReference type="NCBI Taxonomy" id="578459"/>
    <lineage>
        <taxon>Eukaryota</taxon>
        <taxon>Fungi</taxon>
        <taxon>Dikarya</taxon>
        <taxon>Basidiomycota</taxon>
        <taxon>Pucciniomycotina</taxon>
        <taxon>Microbotryomycetes</taxon>
        <taxon>Sporidiobolales</taxon>
        <taxon>Sporidiobolaceae</taxon>
        <taxon>Rhodotorula</taxon>
    </lineage>
</organism>
<evidence type="ECO:0000313" key="4">
    <source>
        <dbReference type="EMBL" id="KPV77928.1"/>
    </source>
</evidence>
<dbReference type="AlphaFoldDB" id="A0A194SB28"/>
<evidence type="ECO:0000256" key="1">
    <source>
        <dbReference type="SAM" id="MobiDB-lite"/>
    </source>
</evidence>